<evidence type="ECO:0000256" key="1">
    <source>
        <dbReference type="ARBA" id="ARBA00038215"/>
    </source>
</evidence>
<reference evidence="5 6" key="1">
    <citation type="journal article" date="2020" name="ISME J.">
        <title>Uncovering the hidden diversity of litter-decomposition mechanisms in mushroom-forming fungi.</title>
        <authorList>
            <person name="Floudas D."/>
            <person name="Bentzer J."/>
            <person name="Ahren D."/>
            <person name="Johansson T."/>
            <person name="Persson P."/>
            <person name="Tunlid A."/>
        </authorList>
    </citation>
    <scope>NUCLEOTIDE SEQUENCE [LARGE SCALE GENOMIC DNA]</scope>
    <source>
        <strain evidence="5 6">CBS 291.85</strain>
    </source>
</reference>
<dbReference type="InterPro" id="IPR001466">
    <property type="entry name" value="Beta-lactam-related"/>
</dbReference>
<protein>
    <recommendedName>
        <fullName evidence="4">Beta-lactamase-related domain-containing protein</fullName>
    </recommendedName>
</protein>
<comment type="similarity">
    <text evidence="1">Belongs to the peptidase S12 family.</text>
</comment>
<name>A0A8H5GHX9_9AGAR</name>
<comment type="caution">
    <text evidence="5">The sequence shown here is derived from an EMBL/GenBank/DDBJ whole genome shotgun (WGS) entry which is preliminary data.</text>
</comment>
<dbReference type="Proteomes" id="UP000559256">
    <property type="component" value="Unassembled WGS sequence"/>
</dbReference>
<feature type="signal peptide" evidence="3">
    <location>
        <begin position="1"/>
        <end position="22"/>
    </location>
</feature>
<evidence type="ECO:0000313" key="5">
    <source>
        <dbReference type="EMBL" id="KAF5365308.1"/>
    </source>
</evidence>
<proteinExistence type="inferred from homology"/>
<keyword evidence="3" id="KW-0732">Signal</keyword>
<dbReference type="SUPFAM" id="SSF56601">
    <property type="entry name" value="beta-lactamase/transpeptidase-like"/>
    <property type="match status" value="1"/>
</dbReference>
<evidence type="ECO:0000256" key="3">
    <source>
        <dbReference type="SAM" id="SignalP"/>
    </source>
</evidence>
<keyword evidence="6" id="KW-1185">Reference proteome</keyword>
<accession>A0A8H5GHX9</accession>
<feature type="chain" id="PRO_5034748609" description="Beta-lactamase-related domain-containing protein" evidence="3">
    <location>
        <begin position="23"/>
        <end position="586"/>
    </location>
</feature>
<evidence type="ECO:0000259" key="4">
    <source>
        <dbReference type="Pfam" id="PF00144"/>
    </source>
</evidence>
<dbReference type="OrthoDB" id="5946976at2759"/>
<dbReference type="InterPro" id="IPR012338">
    <property type="entry name" value="Beta-lactam/transpept-like"/>
</dbReference>
<feature type="region of interest" description="Disordered" evidence="2">
    <location>
        <begin position="410"/>
        <end position="431"/>
    </location>
</feature>
<dbReference type="PANTHER" id="PTHR46825:SF15">
    <property type="entry name" value="BETA-LACTAMASE-RELATED DOMAIN-CONTAINING PROTEIN"/>
    <property type="match status" value="1"/>
</dbReference>
<dbReference type="PANTHER" id="PTHR46825">
    <property type="entry name" value="D-ALANYL-D-ALANINE-CARBOXYPEPTIDASE/ENDOPEPTIDASE AMPH"/>
    <property type="match status" value="1"/>
</dbReference>
<organism evidence="5 6">
    <name type="scientific">Tetrapyrgos nigripes</name>
    <dbReference type="NCBI Taxonomy" id="182062"/>
    <lineage>
        <taxon>Eukaryota</taxon>
        <taxon>Fungi</taxon>
        <taxon>Dikarya</taxon>
        <taxon>Basidiomycota</taxon>
        <taxon>Agaricomycotina</taxon>
        <taxon>Agaricomycetes</taxon>
        <taxon>Agaricomycetidae</taxon>
        <taxon>Agaricales</taxon>
        <taxon>Marasmiineae</taxon>
        <taxon>Marasmiaceae</taxon>
        <taxon>Tetrapyrgos</taxon>
    </lineage>
</organism>
<evidence type="ECO:0000313" key="6">
    <source>
        <dbReference type="Proteomes" id="UP000559256"/>
    </source>
</evidence>
<dbReference type="AlphaFoldDB" id="A0A8H5GHX9"/>
<sequence>MLLPRVVQALILSLVFSFGTQSQDVQQPISSPAQDNQLGGSLKPVLTTVIDSFIEGLLRSWNSPGGISVAVVRQRGDGEWKIETKGYGLAGFDGKMSENSLVCIASNSKETKIVDVVPEWGLADSIASAETTIVDAMSHRTGLPRHDLMYLRTDNTSSNIQRLRDLRPSAAFRSTWQYNNNLYTLLAHLPAVLLTRPLARYVKDNIFVPLNLTSTTYSVDVARNSGRFADGFCRDGVNKTEDIFGTGKVRLAPYSSWWSDGSEDGNCKIRSFYIFLYVSGAGGVIMDAKDAARWLQVLLLDGRNPDTGEQVIPAEVLQKVSSGITVMTSKADYPELSLIVYGGGQARGTYRGHEYIAHDGATNGYHTSIMRFPSAKLGIAVFSNDDMYGWNLQKIIKWRLADEVLGLEPIDRDRRPSNPTPPSPSFASLSGVYDNPGYGPMELCFMTSTDSDEFIGPQHDEHHQQTDHCKKLIKEQPLILPGALKKGVPTLIAHWNKAISTHVRLEHFSGNLFNASTLDSRPTHDPSEPYWTHTETEPIITAEFSSDENGELGFGLTGGFWGAGPGVESPVGESAKERAEVWFTKV</sequence>
<dbReference type="InterPro" id="IPR050491">
    <property type="entry name" value="AmpC-like"/>
</dbReference>
<feature type="domain" description="Beta-lactamase-related" evidence="4">
    <location>
        <begin position="127"/>
        <end position="386"/>
    </location>
</feature>
<dbReference type="Pfam" id="PF00144">
    <property type="entry name" value="Beta-lactamase"/>
    <property type="match status" value="1"/>
</dbReference>
<gene>
    <name evidence="5" type="ORF">D9758_005451</name>
</gene>
<dbReference type="EMBL" id="JAACJM010000028">
    <property type="protein sequence ID" value="KAF5365308.1"/>
    <property type="molecule type" value="Genomic_DNA"/>
</dbReference>
<dbReference type="Gene3D" id="3.40.710.10">
    <property type="entry name" value="DD-peptidase/beta-lactamase superfamily"/>
    <property type="match status" value="1"/>
</dbReference>
<evidence type="ECO:0000256" key="2">
    <source>
        <dbReference type="SAM" id="MobiDB-lite"/>
    </source>
</evidence>